<name>A0AAX4KEY6_9TREE</name>
<dbReference type="GeneID" id="91101494"/>
<accession>A0AAX4KEY6</accession>
<dbReference type="PRINTS" id="PR00111">
    <property type="entry name" value="ABHYDROLASE"/>
</dbReference>
<organism evidence="3 4">
    <name type="scientific">Kwoniella europaea PYCC6329</name>
    <dbReference type="NCBI Taxonomy" id="1423913"/>
    <lineage>
        <taxon>Eukaryota</taxon>
        <taxon>Fungi</taxon>
        <taxon>Dikarya</taxon>
        <taxon>Basidiomycota</taxon>
        <taxon>Agaricomycotina</taxon>
        <taxon>Tremellomycetes</taxon>
        <taxon>Tremellales</taxon>
        <taxon>Cryptococcaceae</taxon>
        <taxon>Kwoniella</taxon>
    </lineage>
</organism>
<reference evidence="3 4" key="1">
    <citation type="submission" date="2024-01" db="EMBL/GenBank/DDBJ databases">
        <title>Comparative genomics of Cryptococcus and Kwoniella reveals pathogenesis evolution and contrasting modes of karyotype evolution via chromosome fusion or intercentromeric recombination.</title>
        <authorList>
            <person name="Coelho M.A."/>
            <person name="David-Palma M."/>
            <person name="Shea T."/>
            <person name="Bowers K."/>
            <person name="McGinley-Smith S."/>
            <person name="Mohammad A.W."/>
            <person name="Gnirke A."/>
            <person name="Yurkov A.M."/>
            <person name="Nowrousian M."/>
            <person name="Sun S."/>
            <person name="Cuomo C.A."/>
            <person name="Heitman J."/>
        </authorList>
    </citation>
    <scope>NUCLEOTIDE SEQUENCE [LARGE SCALE GENOMIC DNA]</scope>
    <source>
        <strain evidence="3 4">PYCC6329</strain>
    </source>
</reference>
<keyword evidence="1" id="KW-0378">Hydrolase</keyword>
<dbReference type="RefSeq" id="XP_066082586.1">
    <property type="nucleotide sequence ID" value="XM_066226489.1"/>
</dbReference>
<dbReference type="PANTHER" id="PTHR42977">
    <property type="entry name" value="HYDROLASE-RELATED"/>
    <property type="match status" value="1"/>
</dbReference>
<dbReference type="InterPro" id="IPR000073">
    <property type="entry name" value="AB_hydrolase_1"/>
</dbReference>
<evidence type="ECO:0000256" key="1">
    <source>
        <dbReference type="ARBA" id="ARBA00022801"/>
    </source>
</evidence>
<protein>
    <recommendedName>
        <fullName evidence="2">AB hydrolase-1 domain-containing protein</fullName>
    </recommendedName>
</protein>
<dbReference type="PANTHER" id="PTHR42977:SF3">
    <property type="entry name" value="AB HYDROLASE-1 DOMAIN-CONTAINING PROTEIN"/>
    <property type="match status" value="1"/>
</dbReference>
<dbReference type="Gene3D" id="3.40.50.1820">
    <property type="entry name" value="alpha/beta hydrolase"/>
    <property type="match status" value="1"/>
</dbReference>
<dbReference type="GO" id="GO:0004301">
    <property type="term" value="F:epoxide hydrolase activity"/>
    <property type="evidence" value="ECO:0007669"/>
    <property type="project" value="TreeGrafter"/>
</dbReference>
<keyword evidence="4" id="KW-1185">Reference proteome</keyword>
<dbReference type="Pfam" id="PF00561">
    <property type="entry name" value="Abhydrolase_1"/>
    <property type="match status" value="1"/>
</dbReference>
<sequence length="297" mass="33627">MTTTYHSIKLRNGFNVAYVQAGDPTKTKTTLLLLHGFPSSSNQFRRLIPLLSDQFHIIAPDLPAFGLTTVPDDFEATFDSLTQVVADLLDALDIRSFIPYVFDYGAPTGYRLALKRPDAFKGLIIQNGNAYEAGLSAWWDPLRQYWTADKGSKEWLDIRDKLAGAIELKDAKDQYVSGLSSDLANQVDPNPYTLDYLLNLAPGKKAQRQLDLFYDYQNNVKLYPQFHEFFKKTQLPTLILWGANDQYFPLPGAHAYLTDLPNAQLNVFEDGSHFLLETHVEQVARTIKEFLQKEGLA</sequence>
<feature type="domain" description="AB hydrolase-1" evidence="2">
    <location>
        <begin position="30"/>
        <end position="279"/>
    </location>
</feature>
<evidence type="ECO:0000313" key="3">
    <source>
        <dbReference type="EMBL" id="WWD04619.1"/>
    </source>
</evidence>
<dbReference type="EMBL" id="CP144089">
    <property type="protein sequence ID" value="WWD04619.1"/>
    <property type="molecule type" value="Genomic_DNA"/>
</dbReference>
<gene>
    <name evidence="3" type="ORF">V865_002690</name>
</gene>
<evidence type="ECO:0000313" key="4">
    <source>
        <dbReference type="Proteomes" id="UP001358614"/>
    </source>
</evidence>
<dbReference type="PRINTS" id="PR00412">
    <property type="entry name" value="EPOXHYDRLASE"/>
</dbReference>
<dbReference type="KEGG" id="ker:91101494"/>
<dbReference type="InterPro" id="IPR051340">
    <property type="entry name" value="Haloalkane_dehalogenase"/>
</dbReference>
<proteinExistence type="predicted"/>
<dbReference type="AlphaFoldDB" id="A0AAX4KEY6"/>
<evidence type="ECO:0000259" key="2">
    <source>
        <dbReference type="Pfam" id="PF00561"/>
    </source>
</evidence>
<dbReference type="InterPro" id="IPR029058">
    <property type="entry name" value="AB_hydrolase_fold"/>
</dbReference>
<dbReference type="Proteomes" id="UP001358614">
    <property type="component" value="Chromosome 1"/>
</dbReference>
<dbReference type="SUPFAM" id="SSF53474">
    <property type="entry name" value="alpha/beta-Hydrolases"/>
    <property type="match status" value="1"/>
</dbReference>
<dbReference type="InterPro" id="IPR000639">
    <property type="entry name" value="Epox_hydrolase-like"/>
</dbReference>